<evidence type="ECO:0000256" key="2">
    <source>
        <dbReference type="ARBA" id="ARBA00023015"/>
    </source>
</evidence>
<gene>
    <name evidence="8" type="ORF">GYN08_01730</name>
</gene>
<comment type="caution">
    <text evidence="8">The sequence shown here is derived from an EMBL/GenBank/DDBJ whole genome shotgun (WGS) entry which is preliminary data.</text>
</comment>
<proteinExistence type="inferred from homology"/>
<keyword evidence="2" id="KW-0805">Transcription regulation</keyword>
<dbReference type="PANTHER" id="PTHR43133:SF8">
    <property type="entry name" value="RNA POLYMERASE SIGMA FACTOR HI_1459-RELATED"/>
    <property type="match status" value="1"/>
</dbReference>
<dbReference type="RefSeq" id="WP_166271904.1">
    <property type="nucleotide sequence ID" value="NZ_JAAFGS010000001.1"/>
</dbReference>
<comment type="similarity">
    <text evidence="1">Belongs to the sigma-70 factor family. ECF subfamily.</text>
</comment>
<dbReference type="Gene3D" id="1.10.10.10">
    <property type="entry name" value="Winged helix-like DNA-binding domain superfamily/Winged helix DNA-binding domain"/>
    <property type="match status" value="1"/>
</dbReference>
<dbReference type="InterPro" id="IPR039425">
    <property type="entry name" value="RNA_pol_sigma-70-like"/>
</dbReference>
<dbReference type="InterPro" id="IPR013325">
    <property type="entry name" value="RNA_pol_sigma_r2"/>
</dbReference>
<evidence type="ECO:0000256" key="1">
    <source>
        <dbReference type="ARBA" id="ARBA00010641"/>
    </source>
</evidence>
<evidence type="ECO:0000313" key="8">
    <source>
        <dbReference type="EMBL" id="NGZ74017.1"/>
    </source>
</evidence>
<dbReference type="NCBIfam" id="TIGR02937">
    <property type="entry name" value="sigma70-ECF"/>
    <property type="match status" value="1"/>
</dbReference>
<protein>
    <submittedName>
        <fullName evidence="8">RNA polymerase sigma factor</fullName>
    </submittedName>
</protein>
<dbReference type="SUPFAM" id="SSF88946">
    <property type="entry name" value="Sigma2 domain of RNA polymerase sigma factors"/>
    <property type="match status" value="1"/>
</dbReference>
<evidence type="ECO:0000256" key="3">
    <source>
        <dbReference type="ARBA" id="ARBA00023082"/>
    </source>
</evidence>
<dbReference type="InterPro" id="IPR013324">
    <property type="entry name" value="RNA_pol_sigma_r3/r4-like"/>
</dbReference>
<dbReference type="PANTHER" id="PTHR43133">
    <property type="entry name" value="RNA POLYMERASE ECF-TYPE SIGMA FACTO"/>
    <property type="match status" value="1"/>
</dbReference>
<evidence type="ECO:0000313" key="9">
    <source>
        <dbReference type="Proteomes" id="UP000800303"/>
    </source>
</evidence>
<evidence type="ECO:0000256" key="5">
    <source>
        <dbReference type="ARBA" id="ARBA00023163"/>
    </source>
</evidence>
<dbReference type="InterPro" id="IPR007627">
    <property type="entry name" value="RNA_pol_sigma70_r2"/>
</dbReference>
<accession>A0ABX0EZ55</accession>
<reference evidence="8 9" key="1">
    <citation type="submission" date="2020-01" db="EMBL/GenBank/DDBJ databases">
        <title>Polyphasic characterisation and genomic insights into a novel alkali tolerant bacterium VR-M41.</title>
        <authorList>
            <person name="Vemuluri V.R."/>
        </authorList>
    </citation>
    <scope>NUCLEOTIDE SEQUENCE [LARGE SCALE GENOMIC DNA]</scope>
    <source>
        <strain evidence="8 9">VR-M41</strain>
    </source>
</reference>
<feature type="domain" description="RNA polymerase sigma-70 region 2" evidence="7">
    <location>
        <begin position="31"/>
        <end position="98"/>
    </location>
</feature>
<dbReference type="EMBL" id="JAAFGS010000001">
    <property type="protein sequence ID" value="NGZ74017.1"/>
    <property type="molecule type" value="Genomic_DNA"/>
</dbReference>
<name>A0ABX0EZ55_9BACL</name>
<keyword evidence="4" id="KW-0238">DNA-binding</keyword>
<organism evidence="8 9">
    <name type="scientific">Saccharibacillus alkalitolerans</name>
    <dbReference type="NCBI Taxonomy" id="2705290"/>
    <lineage>
        <taxon>Bacteria</taxon>
        <taxon>Bacillati</taxon>
        <taxon>Bacillota</taxon>
        <taxon>Bacilli</taxon>
        <taxon>Bacillales</taxon>
        <taxon>Paenibacillaceae</taxon>
        <taxon>Saccharibacillus</taxon>
    </lineage>
</organism>
<dbReference type="InterPro" id="IPR036388">
    <property type="entry name" value="WH-like_DNA-bd_sf"/>
</dbReference>
<dbReference type="Gene3D" id="1.10.1740.10">
    <property type="match status" value="1"/>
</dbReference>
<keyword evidence="5" id="KW-0804">Transcription</keyword>
<feature type="region of interest" description="Disordered" evidence="6">
    <location>
        <begin position="187"/>
        <end position="208"/>
    </location>
</feature>
<dbReference type="Proteomes" id="UP000800303">
    <property type="component" value="Unassembled WGS sequence"/>
</dbReference>
<evidence type="ECO:0000256" key="6">
    <source>
        <dbReference type="SAM" id="MobiDB-lite"/>
    </source>
</evidence>
<dbReference type="SUPFAM" id="SSF88659">
    <property type="entry name" value="Sigma3 and sigma4 domains of RNA polymerase sigma factors"/>
    <property type="match status" value="1"/>
</dbReference>
<keyword evidence="3" id="KW-0731">Sigma factor</keyword>
<evidence type="ECO:0000259" key="7">
    <source>
        <dbReference type="Pfam" id="PF04542"/>
    </source>
</evidence>
<dbReference type="InterPro" id="IPR014284">
    <property type="entry name" value="RNA_pol_sigma-70_dom"/>
</dbReference>
<evidence type="ECO:0000256" key="4">
    <source>
        <dbReference type="ARBA" id="ARBA00023125"/>
    </source>
</evidence>
<keyword evidence="9" id="KW-1185">Reference proteome</keyword>
<sequence>MPKRDMLTDVNEAKLIKRIQRKGDRAAADELVSRHYREIYAFVYRQLQHRENSLDLTQDIFVSMLRSIGSFEGKRSSLRTWLYRIATNRVIDHFRSRAHRDTKLTDPIEDFEFAADEDFTLEFEQREEAGRVLELLRTFEWRTQEIVRVKLFAEQTFAEIAQSMSLPDSTVKTHYYAAIRRIKQTFEEERNEEPSQQSDSKQRAVDVR</sequence>
<dbReference type="Pfam" id="PF04542">
    <property type="entry name" value="Sigma70_r2"/>
    <property type="match status" value="1"/>
</dbReference>